<dbReference type="InterPro" id="IPR036390">
    <property type="entry name" value="WH_DNA-bd_sf"/>
</dbReference>
<keyword evidence="2" id="KW-0805">Transcription regulation</keyword>
<dbReference type="SMART" id="SM00339">
    <property type="entry name" value="FH"/>
    <property type="match status" value="1"/>
</dbReference>
<feature type="compositionally biased region" description="Polar residues" evidence="7">
    <location>
        <begin position="44"/>
        <end position="56"/>
    </location>
</feature>
<dbReference type="EMBL" id="SDOV01000010">
    <property type="protein sequence ID" value="KAH7636612.1"/>
    <property type="molecule type" value="Genomic_DNA"/>
</dbReference>
<proteinExistence type="predicted"/>
<reference evidence="9" key="1">
    <citation type="submission" date="2020-06" db="EMBL/GenBank/DDBJ databases">
        <authorList>
            <person name="Ji K."/>
            <person name="Li J."/>
        </authorList>
    </citation>
    <scope>NUCLEOTIDE SEQUENCE</scope>
    <source>
        <strain evidence="9">JKM2019</strain>
        <tissue evidence="9">Whole body</tissue>
    </source>
</reference>
<dbReference type="InterPro" id="IPR018122">
    <property type="entry name" value="TF_fork_head_CS_1"/>
</dbReference>
<dbReference type="InterPro" id="IPR030456">
    <property type="entry name" value="TF_fork_head_CS_2"/>
</dbReference>
<gene>
    <name evidence="9" type="ORF">HUG17_10582</name>
</gene>
<feature type="compositionally biased region" description="Low complexity" evidence="7">
    <location>
        <begin position="57"/>
        <end position="76"/>
    </location>
</feature>
<organism evidence="9">
    <name type="scientific">Dermatophagoides farinae</name>
    <name type="common">American house dust mite</name>
    <dbReference type="NCBI Taxonomy" id="6954"/>
    <lineage>
        <taxon>Eukaryota</taxon>
        <taxon>Metazoa</taxon>
        <taxon>Ecdysozoa</taxon>
        <taxon>Arthropoda</taxon>
        <taxon>Chelicerata</taxon>
        <taxon>Arachnida</taxon>
        <taxon>Acari</taxon>
        <taxon>Acariformes</taxon>
        <taxon>Sarcoptiformes</taxon>
        <taxon>Astigmata</taxon>
        <taxon>Psoroptidia</taxon>
        <taxon>Analgoidea</taxon>
        <taxon>Pyroglyphidae</taxon>
        <taxon>Dermatophagoidinae</taxon>
        <taxon>Dermatophagoides</taxon>
    </lineage>
</organism>
<evidence type="ECO:0000256" key="1">
    <source>
        <dbReference type="ARBA" id="ARBA00004123"/>
    </source>
</evidence>
<evidence type="ECO:0000256" key="2">
    <source>
        <dbReference type="ARBA" id="ARBA00023015"/>
    </source>
</evidence>
<dbReference type="GO" id="GO:0030154">
    <property type="term" value="P:cell differentiation"/>
    <property type="evidence" value="ECO:0007669"/>
    <property type="project" value="TreeGrafter"/>
</dbReference>
<dbReference type="GO" id="GO:0005634">
    <property type="term" value="C:nucleus"/>
    <property type="evidence" value="ECO:0007669"/>
    <property type="project" value="UniProtKB-SubCell"/>
</dbReference>
<keyword evidence="3 6" id="KW-0238">DNA-binding</keyword>
<dbReference type="GO" id="GO:0009653">
    <property type="term" value="P:anatomical structure morphogenesis"/>
    <property type="evidence" value="ECO:0007669"/>
    <property type="project" value="TreeGrafter"/>
</dbReference>
<evidence type="ECO:0000256" key="5">
    <source>
        <dbReference type="ARBA" id="ARBA00023242"/>
    </source>
</evidence>
<sequence length="655" mass="74318">MQSQPLSIDTAISMNHQYEFSLNSHSHQNHHYHIQQPDNDDDSFTYQTPPYTEQDPNNLLNNRLLSSSSSTTTTTTIMSPDSNRSFHSYNLPSNPCGSTTTTNLINVDINQSSSSNINTTTITDTISSSSSSSTSLSKEIVKPPYSYIALIAMAIQNAPDHKVTLSGIYQFIMDKFAFYRENKQGWQNSIRHNLSLNECFIKVARDDKKTGKGSYWTLDPESFNMFENGSYLRRRRRFKRKNEKFFSSNSNRMKSAKRVRKAKTKSTIQSSEHLIKENNDGEDPSSSTQINVGIESSSYQPNLTESTTFKDSSYSQQPDQTNNDHQQIHYYSISNTDNDSETIANCQLENSKNDTIDSLEFTNSTAKNSDLQCLYNNFAGNQVKPSSTMSANDLNQHYHHHHHQIQLPATIKQYSSHQRYYDASLSGPNFHNNHNVNAMNDGTIHHYYSINQQQQSSSQYFKTTTTTAAATSPINNGYDQQYRQQIDSSTTKSICQHHPHQLPTIINSNTFSLEYPSLSIVVPSSNTTMNNSTINNNLRSNSVRTSNTIDGADTNDLSCREEKKFTINSVDMMMMTNWESFHMQQQQQEQVTIDPIGSIMNNTPPRTPAMTKLEIQTSINHGPETINHDDDNDNESRINFQEPMTKLQAANSCYI</sequence>
<evidence type="ECO:0000256" key="7">
    <source>
        <dbReference type="SAM" id="MobiDB-lite"/>
    </source>
</evidence>
<dbReference type="Gene3D" id="1.10.10.10">
    <property type="entry name" value="Winged helix-like DNA-binding domain superfamily/Winged helix DNA-binding domain"/>
    <property type="match status" value="1"/>
</dbReference>
<evidence type="ECO:0000259" key="8">
    <source>
        <dbReference type="PROSITE" id="PS50039"/>
    </source>
</evidence>
<dbReference type="InterPro" id="IPR001766">
    <property type="entry name" value="Fork_head_dom"/>
</dbReference>
<feature type="region of interest" description="Disordered" evidence="7">
    <location>
        <begin position="26"/>
        <end position="88"/>
    </location>
</feature>
<feature type="compositionally biased region" description="Polar residues" evidence="7">
    <location>
        <begin position="284"/>
        <end position="322"/>
    </location>
</feature>
<dbReference type="InterPro" id="IPR050211">
    <property type="entry name" value="FOX_domain-containing"/>
</dbReference>
<dbReference type="PROSITE" id="PS00657">
    <property type="entry name" value="FORK_HEAD_1"/>
    <property type="match status" value="1"/>
</dbReference>
<protein>
    <submittedName>
        <fullName evidence="9">Forkhead box protein c2</fullName>
    </submittedName>
</protein>
<dbReference type="PROSITE" id="PS50039">
    <property type="entry name" value="FORK_HEAD_3"/>
    <property type="match status" value="1"/>
</dbReference>
<dbReference type="FunFam" id="1.10.10.10:FF:000016">
    <property type="entry name" value="Forkhead box protein I1"/>
    <property type="match status" value="1"/>
</dbReference>
<dbReference type="AlphaFoldDB" id="A0A9D4NRI7"/>
<feature type="DNA-binding region" description="Fork-head" evidence="6">
    <location>
        <begin position="142"/>
        <end position="236"/>
    </location>
</feature>
<keyword evidence="5 6" id="KW-0539">Nucleus</keyword>
<dbReference type="GO" id="GO:0000981">
    <property type="term" value="F:DNA-binding transcription factor activity, RNA polymerase II-specific"/>
    <property type="evidence" value="ECO:0007669"/>
    <property type="project" value="TreeGrafter"/>
</dbReference>
<name>A0A9D4NRI7_DERFA</name>
<dbReference type="PANTHER" id="PTHR11829:SF388">
    <property type="entry name" value="FORK HEAD DOMAIN-CONTAINING PROTEIN L1-RELATED"/>
    <property type="match status" value="1"/>
</dbReference>
<comment type="caution">
    <text evidence="9">The sequence shown here is derived from an EMBL/GenBank/DDBJ whole genome shotgun (WGS) entry which is preliminary data.</text>
</comment>
<accession>A0A9D4NRI7</accession>
<dbReference type="PRINTS" id="PR00053">
    <property type="entry name" value="FORKHEAD"/>
</dbReference>
<dbReference type="SUPFAM" id="SSF46785">
    <property type="entry name" value="Winged helix' DNA-binding domain"/>
    <property type="match status" value="1"/>
</dbReference>
<feature type="compositionally biased region" description="Basic residues" evidence="7">
    <location>
        <begin position="254"/>
        <end position="264"/>
    </location>
</feature>
<keyword evidence="4" id="KW-0804">Transcription</keyword>
<evidence type="ECO:0000256" key="4">
    <source>
        <dbReference type="ARBA" id="ARBA00023163"/>
    </source>
</evidence>
<dbReference type="Proteomes" id="UP000828236">
    <property type="component" value="Unassembled WGS sequence"/>
</dbReference>
<dbReference type="PROSITE" id="PS00658">
    <property type="entry name" value="FORK_HEAD_2"/>
    <property type="match status" value="1"/>
</dbReference>
<feature type="compositionally biased region" description="Polar residues" evidence="7">
    <location>
        <begin position="77"/>
        <end position="88"/>
    </location>
</feature>
<feature type="domain" description="Fork-head" evidence="8">
    <location>
        <begin position="142"/>
        <end position="236"/>
    </location>
</feature>
<dbReference type="PANTHER" id="PTHR11829">
    <property type="entry name" value="FORKHEAD BOX PROTEIN"/>
    <property type="match status" value="1"/>
</dbReference>
<dbReference type="InterPro" id="IPR036388">
    <property type="entry name" value="WH-like_DNA-bd_sf"/>
</dbReference>
<dbReference type="Pfam" id="PF00250">
    <property type="entry name" value="Forkhead"/>
    <property type="match status" value="1"/>
</dbReference>
<comment type="subcellular location">
    <subcellularLocation>
        <location evidence="1 6">Nucleus</location>
    </subcellularLocation>
</comment>
<reference evidence="9" key="2">
    <citation type="journal article" date="2021" name="World Allergy Organ. J.">
        <title>Chromosome-level assembly of Dermatophagoides farinae genome and transcriptome reveals two novel allergens Der f 37 and Der f 39.</title>
        <authorList>
            <person name="Chen J."/>
            <person name="Cai Z."/>
            <person name="Fan D."/>
            <person name="Hu J."/>
            <person name="Hou Y."/>
            <person name="He Y."/>
            <person name="Zhang Z."/>
            <person name="Zhao Z."/>
            <person name="Gao P."/>
            <person name="Hu W."/>
            <person name="Sun J."/>
            <person name="Li J."/>
            <person name="Ji K."/>
        </authorList>
    </citation>
    <scope>NUCLEOTIDE SEQUENCE</scope>
    <source>
        <strain evidence="9">JKM2019</strain>
    </source>
</reference>
<evidence type="ECO:0000256" key="6">
    <source>
        <dbReference type="PROSITE-ProRule" id="PRU00089"/>
    </source>
</evidence>
<dbReference type="GO" id="GO:0000978">
    <property type="term" value="F:RNA polymerase II cis-regulatory region sequence-specific DNA binding"/>
    <property type="evidence" value="ECO:0007669"/>
    <property type="project" value="TreeGrafter"/>
</dbReference>
<feature type="region of interest" description="Disordered" evidence="7">
    <location>
        <begin position="243"/>
        <end position="322"/>
    </location>
</feature>
<evidence type="ECO:0000313" key="9">
    <source>
        <dbReference type="EMBL" id="KAH7636612.1"/>
    </source>
</evidence>
<evidence type="ECO:0000256" key="3">
    <source>
        <dbReference type="ARBA" id="ARBA00023125"/>
    </source>
</evidence>